<feature type="compositionally biased region" description="Low complexity" evidence="1">
    <location>
        <begin position="96"/>
        <end position="105"/>
    </location>
</feature>
<sequence length="181" mass="19973">MLVKRVLLDSNAPDPNPVSRSSPSRRRRFSIFRRWRCQPLRQRRTPAATTLQAAAAAGAPLNRRCPLRTPLEPRQLCAAVVFLRATRQRYRTALAGTRTRTSTTLRGGGEGKPSCSCGGGCGTGGRNQQLWQRKQTKEAEQQQAVQAEPPPPPPWLRPATPRMLTVGVSRDSMHKRQATGG</sequence>
<dbReference type="EMBL" id="SPHZ02000007">
    <property type="protein sequence ID" value="KAF0906811.1"/>
    <property type="molecule type" value="Genomic_DNA"/>
</dbReference>
<feature type="region of interest" description="Disordered" evidence="1">
    <location>
        <begin position="96"/>
        <end position="119"/>
    </location>
</feature>
<accession>A0A6G1D334</accession>
<comment type="caution">
    <text evidence="2">The sequence shown here is derived from an EMBL/GenBank/DDBJ whole genome shotgun (WGS) entry which is preliminary data.</text>
</comment>
<organism evidence="2 3">
    <name type="scientific">Oryza meyeriana var. granulata</name>
    <dbReference type="NCBI Taxonomy" id="110450"/>
    <lineage>
        <taxon>Eukaryota</taxon>
        <taxon>Viridiplantae</taxon>
        <taxon>Streptophyta</taxon>
        <taxon>Embryophyta</taxon>
        <taxon>Tracheophyta</taxon>
        <taxon>Spermatophyta</taxon>
        <taxon>Magnoliopsida</taxon>
        <taxon>Liliopsida</taxon>
        <taxon>Poales</taxon>
        <taxon>Poaceae</taxon>
        <taxon>BOP clade</taxon>
        <taxon>Oryzoideae</taxon>
        <taxon>Oryzeae</taxon>
        <taxon>Oryzinae</taxon>
        <taxon>Oryza</taxon>
        <taxon>Oryza meyeriana</taxon>
    </lineage>
</organism>
<feature type="compositionally biased region" description="Gly residues" evidence="1">
    <location>
        <begin position="106"/>
        <end position="119"/>
    </location>
</feature>
<dbReference type="Proteomes" id="UP000479710">
    <property type="component" value="Unassembled WGS sequence"/>
</dbReference>
<reference evidence="2 3" key="1">
    <citation type="submission" date="2019-11" db="EMBL/GenBank/DDBJ databases">
        <title>Whole genome sequence of Oryza granulata.</title>
        <authorList>
            <person name="Li W."/>
        </authorList>
    </citation>
    <scope>NUCLEOTIDE SEQUENCE [LARGE SCALE GENOMIC DNA]</scope>
    <source>
        <strain evidence="3">cv. Menghai</strain>
        <tissue evidence="2">Leaf</tissue>
    </source>
</reference>
<feature type="region of interest" description="Disordered" evidence="1">
    <location>
        <begin position="132"/>
        <end position="181"/>
    </location>
</feature>
<feature type="region of interest" description="Disordered" evidence="1">
    <location>
        <begin position="1"/>
        <end position="25"/>
    </location>
</feature>
<protein>
    <submittedName>
        <fullName evidence="2">Uncharacterized protein</fullName>
    </submittedName>
</protein>
<dbReference type="AlphaFoldDB" id="A0A6G1D334"/>
<gene>
    <name evidence="2" type="ORF">E2562_013212</name>
</gene>
<evidence type="ECO:0000313" key="2">
    <source>
        <dbReference type="EMBL" id="KAF0906811.1"/>
    </source>
</evidence>
<evidence type="ECO:0000256" key="1">
    <source>
        <dbReference type="SAM" id="MobiDB-lite"/>
    </source>
</evidence>
<name>A0A6G1D334_9ORYZ</name>
<keyword evidence="3" id="KW-1185">Reference proteome</keyword>
<proteinExistence type="predicted"/>
<evidence type="ECO:0000313" key="3">
    <source>
        <dbReference type="Proteomes" id="UP000479710"/>
    </source>
</evidence>